<accession>A0AB39AJC0</accession>
<organism evidence="1">
    <name type="scientific">Vibrio phage P018-4</name>
    <dbReference type="NCBI Taxonomy" id="3229728"/>
    <lineage>
        <taxon>Viruses</taxon>
        <taxon>Duplodnaviria</taxon>
        <taxon>Heunggongvirae</taxon>
        <taxon>Uroviricota</taxon>
        <taxon>Caudoviricetes</taxon>
    </lineage>
</organism>
<sequence>MTNINRLQAIKLLSAQEVYDAMPDEDLYDKDTGRYLSIYDILQAIDVDKTEIDYVQSLSHEELGLLD</sequence>
<dbReference type="EMBL" id="PP934186">
    <property type="protein sequence ID" value="XDG30895.1"/>
    <property type="molecule type" value="Genomic_DNA"/>
</dbReference>
<name>A0AB39AJC0_9CAUD</name>
<protein>
    <submittedName>
        <fullName evidence="1">Uncharacterized protein</fullName>
    </submittedName>
</protein>
<proteinExistence type="predicted"/>
<reference evidence="1" key="1">
    <citation type="submission" date="2024-06" db="EMBL/GenBank/DDBJ databases">
        <authorList>
            <person name="Yang R."/>
        </authorList>
    </citation>
    <scope>NUCLEOTIDE SEQUENCE</scope>
</reference>
<evidence type="ECO:0000313" key="1">
    <source>
        <dbReference type="EMBL" id="XDG30895.1"/>
    </source>
</evidence>